<evidence type="ECO:0000313" key="2">
    <source>
        <dbReference type="Proteomes" id="UP000198131"/>
    </source>
</evidence>
<gene>
    <name evidence="1" type="ORF">SAMN06265337_1638</name>
</gene>
<evidence type="ECO:0000313" key="1">
    <source>
        <dbReference type="EMBL" id="SNC66520.1"/>
    </source>
</evidence>
<accession>A0A212TKU7</accession>
<proteinExistence type="predicted"/>
<dbReference type="EMBL" id="FYEW01000001">
    <property type="protein sequence ID" value="SNC66520.1"/>
    <property type="molecule type" value="Genomic_DNA"/>
</dbReference>
<sequence length="31" mass="3293">MVTPTFLFTVLLVAALAAVGLQLRSAQRSAF</sequence>
<keyword evidence="2" id="KW-1185">Reference proteome</keyword>
<dbReference type="AlphaFoldDB" id="A0A212TKU7"/>
<dbReference type="Proteomes" id="UP000198131">
    <property type="component" value="Unassembled WGS sequence"/>
</dbReference>
<organism evidence="1 2">
    <name type="scientific">Hymenobacter gelipurpurascens</name>
    <dbReference type="NCBI Taxonomy" id="89968"/>
    <lineage>
        <taxon>Bacteria</taxon>
        <taxon>Pseudomonadati</taxon>
        <taxon>Bacteroidota</taxon>
        <taxon>Cytophagia</taxon>
        <taxon>Cytophagales</taxon>
        <taxon>Hymenobacteraceae</taxon>
        <taxon>Hymenobacter</taxon>
    </lineage>
</organism>
<name>A0A212TKU7_9BACT</name>
<protein>
    <submittedName>
        <fullName evidence="1">Uncharacterized protein</fullName>
    </submittedName>
</protein>
<reference evidence="2" key="1">
    <citation type="submission" date="2017-06" db="EMBL/GenBank/DDBJ databases">
        <authorList>
            <person name="Varghese N."/>
            <person name="Submissions S."/>
        </authorList>
    </citation>
    <scope>NUCLEOTIDE SEQUENCE [LARGE SCALE GENOMIC DNA]</scope>
    <source>
        <strain evidence="2">DSM 11116</strain>
    </source>
</reference>